<keyword evidence="4" id="KW-0732">Signal</keyword>
<evidence type="ECO:0000256" key="3">
    <source>
        <dbReference type="ARBA" id="ARBA00022525"/>
    </source>
</evidence>
<dbReference type="Proteomes" id="UP000606008">
    <property type="component" value="Unassembled WGS sequence"/>
</dbReference>
<dbReference type="Gene3D" id="2.60.40.10">
    <property type="entry name" value="Immunoglobulins"/>
    <property type="match status" value="2"/>
</dbReference>
<dbReference type="InterPro" id="IPR033764">
    <property type="entry name" value="Sdr_B"/>
</dbReference>
<comment type="subcellular location">
    <subcellularLocation>
        <location evidence="1">Secreted</location>
    </subcellularLocation>
</comment>
<evidence type="ECO:0000313" key="7">
    <source>
        <dbReference type="EMBL" id="NID12215.1"/>
    </source>
</evidence>
<feature type="domain" description="DUF11" evidence="5">
    <location>
        <begin position="431"/>
        <end position="528"/>
    </location>
</feature>
<organism evidence="7 8">
    <name type="scientific">Fibrivirga algicola</name>
    <dbReference type="NCBI Taxonomy" id="2950420"/>
    <lineage>
        <taxon>Bacteria</taxon>
        <taxon>Pseudomonadati</taxon>
        <taxon>Bacteroidota</taxon>
        <taxon>Cytophagia</taxon>
        <taxon>Cytophagales</taxon>
        <taxon>Spirosomataceae</taxon>
        <taxon>Fibrivirga</taxon>
    </lineage>
</organism>
<evidence type="ECO:0000259" key="6">
    <source>
        <dbReference type="Pfam" id="PF17210"/>
    </source>
</evidence>
<proteinExistence type="inferred from homology"/>
<evidence type="ECO:0000313" key="8">
    <source>
        <dbReference type="Proteomes" id="UP000606008"/>
    </source>
</evidence>
<comment type="similarity">
    <text evidence="2">Belongs to the ice-binding protein family.</text>
</comment>
<keyword evidence="3" id="KW-0964">Secreted</keyword>
<evidence type="ECO:0000256" key="2">
    <source>
        <dbReference type="ARBA" id="ARBA00005445"/>
    </source>
</evidence>
<reference evidence="8" key="1">
    <citation type="submission" date="2019-09" db="EMBL/GenBank/DDBJ databases">
        <authorList>
            <person name="Jung D.-H."/>
        </authorList>
    </citation>
    <scope>NUCLEOTIDE SEQUENCE [LARGE SCALE GENOMIC DNA]</scope>
    <source>
        <strain evidence="8">JA-25</strain>
    </source>
</reference>
<accession>A0ABX0QIH5</accession>
<protein>
    <submittedName>
        <fullName evidence="7">DUF3494 domain-containing protein</fullName>
    </submittedName>
</protein>
<dbReference type="Pfam" id="PF17210">
    <property type="entry name" value="SdrD_B"/>
    <property type="match status" value="1"/>
</dbReference>
<keyword evidence="8" id="KW-1185">Reference proteome</keyword>
<dbReference type="InterPro" id="IPR013783">
    <property type="entry name" value="Ig-like_fold"/>
</dbReference>
<evidence type="ECO:0000256" key="4">
    <source>
        <dbReference type="ARBA" id="ARBA00022729"/>
    </source>
</evidence>
<dbReference type="EMBL" id="WAEL01000007">
    <property type="protein sequence ID" value="NID12215.1"/>
    <property type="molecule type" value="Genomic_DNA"/>
</dbReference>
<comment type="caution">
    <text evidence="7">The sequence shown here is derived from an EMBL/GenBank/DDBJ whole genome shotgun (WGS) entry which is preliminary data.</text>
</comment>
<feature type="domain" description="SD-repeat containing protein B" evidence="6">
    <location>
        <begin position="326"/>
        <end position="404"/>
    </location>
</feature>
<evidence type="ECO:0000259" key="5">
    <source>
        <dbReference type="Pfam" id="PF01345"/>
    </source>
</evidence>
<dbReference type="Pfam" id="PF01345">
    <property type="entry name" value="DUF11"/>
    <property type="match status" value="1"/>
</dbReference>
<reference evidence="8" key="2">
    <citation type="submission" date="2023-07" db="EMBL/GenBank/DDBJ databases">
        <authorList>
            <person name="Jung D.-H."/>
        </authorList>
    </citation>
    <scope>NUCLEOTIDE SEQUENCE [LARGE SCALE GENOMIC DNA]</scope>
    <source>
        <strain evidence="8">JA-25</strain>
    </source>
</reference>
<dbReference type="PANTHER" id="PTHR34819">
    <property type="entry name" value="LARGE CYSTEINE-RICH PERIPLASMIC PROTEIN OMCB"/>
    <property type="match status" value="1"/>
</dbReference>
<evidence type="ECO:0000256" key="1">
    <source>
        <dbReference type="ARBA" id="ARBA00004613"/>
    </source>
</evidence>
<dbReference type="Pfam" id="PF11999">
    <property type="entry name" value="Ice_binding"/>
    <property type="match status" value="1"/>
</dbReference>
<dbReference type="SUPFAM" id="SSF117074">
    <property type="entry name" value="Hypothetical protein PA1324"/>
    <property type="match status" value="1"/>
</dbReference>
<dbReference type="RefSeq" id="WP_166693050.1">
    <property type="nucleotide sequence ID" value="NZ_WAEL01000007.1"/>
</dbReference>
<dbReference type="InterPro" id="IPR051172">
    <property type="entry name" value="Chlamydia_OmcB"/>
</dbReference>
<dbReference type="InterPro" id="IPR021884">
    <property type="entry name" value="Ice-bd_prot"/>
</dbReference>
<dbReference type="PANTHER" id="PTHR34819:SF3">
    <property type="entry name" value="CELL SURFACE PROTEIN"/>
    <property type="match status" value="1"/>
</dbReference>
<sequence length="726" mass="72542">MKKDLRLLLHSMLLLLVLPYISYGQAPNLGTAASFALFTANGAFTSTGAATVTGDVGTNVGAFTAFPPGTLTGSIRLAGSTQAAQTATDIAAAYADLASLSCGTTIGPTLGNGQVLTPGVYCQPTAAASSLSGTLTLDGPGTYIIKLNSALTTASGSEIRLINGACASDVYIQVTGAVSLGTGSLFNGTILASGAIALASGATLYGRVLSTGGAISITDNTVSVYGPTMTVAVTAGTCNSATNAYTVSGTVSLTSAMAGTLIITDGTSTTTVTVTSGQPTVAFSLAGLPSGTGAHTVSITGPACSTAGTSYTAPVSCTTTPATSATLGGIAYTDVNKNGSLDGGDTPLAGISVTLSTTAGGVIGTTTTDQTGSYSFTGLSAGTPYSLSFSTPTGYSATAGGTGAVTLTAGQTTTVNPGFSALTPTLTLNLLVDRSIARPGELLTYTLVVANSGSGVATNIVVRDSTSLGLTYVANSATVPAGTTFTQGIPISTWSIATLGAGQSLSLTFQVKVDNSGILYNSASIPGDTVRVCTSIPVRLCTGDQYILSVPERSASYRWYKNGVLLPGEVTNELMVSEPGSYSLGIDDAGSQCPTFSCCPFIVEADTMPVFQAVALAATCISNSAQNNGQIVLSGFTATHTYQYSLGATFDTANSLSGAPQTIPAGGLLTNALANPATAQAYTVRVTNGNGCYMDVTIILQPTVCDCPTDVCVPFVVRKTKGVGVR</sequence>
<dbReference type="NCBIfam" id="TIGR01451">
    <property type="entry name" value="B_ant_repeat"/>
    <property type="match status" value="1"/>
</dbReference>
<dbReference type="InterPro" id="IPR047589">
    <property type="entry name" value="DUF11_rpt"/>
</dbReference>
<name>A0ABX0QIH5_9BACT</name>
<gene>
    <name evidence="7" type="ORF">F7231_18725</name>
</gene>
<dbReference type="InterPro" id="IPR001434">
    <property type="entry name" value="OmcB-like_DUF11"/>
</dbReference>